<proteinExistence type="predicted"/>
<keyword evidence="2" id="KW-0560">Oxidoreductase</keyword>
<dbReference type="EMBL" id="FXUL01000018">
    <property type="protein sequence ID" value="SMP72850.1"/>
    <property type="molecule type" value="Genomic_DNA"/>
</dbReference>
<evidence type="ECO:0000313" key="4">
    <source>
        <dbReference type="EMBL" id="SMP72850.1"/>
    </source>
</evidence>
<keyword evidence="1" id="KW-0479">Metal-binding</keyword>
<dbReference type="SUPFAM" id="SSF53659">
    <property type="entry name" value="Isocitrate/Isopropylmalate dehydrogenase-like"/>
    <property type="match status" value="1"/>
</dbReference>
<evidence type="ECO:0000313" key="5">
    <source>
        <dbReference type="Proteomes" id="UP001158049"/>
    </source>
</evidence>
<dbReference type="Gene3D" id="3.40.718.10">
    <property type="entry name" value="Isopropylmalate Dehydrogenase"/>
    <property type="match status" value="1"/>
</dbReference>
<gene>
    <name evidence="4" type="ORF">SAMN06295970_118130</name>
</gene>
<dbReference type="InterPro" id="IPR005255">
    <property type="entry name" value="PdxA_fam"/>
</dbReference>
<reference evidence="4 5" key="1">
    <citation type="submission" date="2017-05" db="EMBL/GenBank/DDBJ databases">
        <authorList>
            <person name="Varghese N."/>
            <person name="Submissions S."/>
        </authorList>
    </citation>
    <scope>NUCLEOTIDE SEQUENCE [LARGE SCALE GENOMIC DNA]</scope>
    <source>
        <strain evidence="4 5">DSM 26001</strain>
    </source>
</reference>
<keyword evidence="3" id="KW-0520">NAD</keyword>
<evidence type="ECO:0000256" key="2">
    <source>
        <dbReference type="ARBA" id="ARBA00023002"/>
    </source>
</evidence>
<organism evidence="4 5">
    <name type="scientific">Noviherbaspirillum suwonense</name>
    <dbReference type="NCBI Taxonomy" id="1224511"/>
    <lineage>
        <taxon>Bacteria</taxon>
        <taxon>Pseudomonadati</taxon>
        <taxon>Pseudomonadota</taxon>
        <taxon>Betaproteobacteria</taxon>
        <taxon>Burkholderiales</taxon>
        <taxon>Oxalobacteraceae</taxon>
        <taxon>Noviherbaspirillum</taxon>
    </lineage>
</organism>
<evidence type="ECO:0000256" key="1">
    <source>
        <dbReference type="ARBA" id="ARBA00022723"/>
    </source>
</evidence>
<protein>
    <submittedName>
        <fullName evidence="4">4-hydroxythreonine-4-phosphate dehydrogenase</fullName>
    </submittedName>
</protein>
<dbReference type="RefSeq" id="WP_283444180.1">
    <property type="nucleotide sequence ID" value="NZ_FXUL01000018.1"/>
</dbReference>
<evidence type="ECO:0000256" key="3">
    <source>
        <dbReference type="ARBA" id="ARBA00023027"/>
    </source>
</evidence>
<dbReference type="PANTHER" id="PTHR30004">
    <property type="entry name" value="4-HYDROXYTHREONINE-4-PHOSPHATE DEHYDROGENASE"/>
    <property type="match status" value="1"/>
</dbReference>
<comment type="caution">
    <text evidence="4">The sequence shown here is derived from an EMBL/GenBank/DDBJ whole genome shotgun (WGS) entry which is preliminary data.</text>
</comment>
<dbReference type="Proteomes" id="UP001158049">
    <property type="component" value="Unassembled WGS sequence"/>
</dbReference>
<accession>A0ABY1QLR0</accession>
<name>A0ABY1QLR0_9BURK</name>
<sequence>MQSRIAIAIGDPNGIGPEIAVKAAAGAVSGTLQAVLVGDEHVIRHYAQRHAAGLALQPFDAAMPVVGGLRYVAVDVLAQADFKPGTVSAAAGRATVAYAAEAVRLAMDGAVHAVVGCPHSETAINSAGIAFSGYPQLVAELTSTPPEKVFLMLVAAGLRIVHVTLHESVRTALARIDVDLVVQAGLAAAKAGRALGLGEVKLGVFGINPHAGEEGLFGDDDERISKVAVGRLRELGIAADGPLGADLLLGQRRHDIYLAMFHDQGHIPIKLLSPLRASALTVGTPVLFSSVGHGSAFDIAGQGVADPVSVIETLALLQRAAETRDPA</sequence>
<dbReference type="PANTHER" id="PTHR30004:SF6">
    <property type="entry name" value="D-THREONATE 4-PHOSPHATE DEHYDROGENASE"/>
    <property type="match status" value="1"/>
</dbReference>
<dbReference type="Pfam" id="PF04166">
    <property type="entry name" value="PdxA"/>
    <property type="match status" value="1"/>
</dbReference>
<keyword evidence="5" id="KW-1185">Reference proteome</keyword>